<accession>A0AAV1JBP1</accession>
<gene>
    <name evidence="1" type="ORF">LNINA_LOCUS5916</name>
</gene>
<keyword evidence="2" id="KW-1185">Reference proteome</keyword>
<comment type="caution">
    <text evidence="1">The sequence shown here is derived from an EMBL/GenBank/DDBJ whole genome shotgun (WGS) entry which is preliminary data.</text>
</comment>
<protein>
    <submittedName>
        <fullName evidence="1">Uncharacterized protein</fullName>
    </submittedName>
</protein>
<evidence type="ECO:0000313" key="1">
    <source>
        <dbReference type="EMBL" id="CAK1546337.1"/>
    </source>
</evidence>
<evidence type="ECO:0000313" key="2">
    <source>
        <dbReference type="Proteomes" id="UP001497472"/>
    </source>
</evidence>
<organism evidence="1 2">
    <name type="scientific">Leptosia nina</name>
    <dbReference type="NCBI Taxonomy" id="320188"/>
    <lineage>
        <taxon>Eukaryota</taxon>
        <taxon>Metazoa</taxon>
        <taxon>Ecdysozoa</taxon>
        <taxon>Arthropoda</taxon>
        <taxon>Hexapoda</taxon>
        <taxon>Insecta</taxon>
        <taxon>Pterygota</taxon>
        <taxon>Neoptera</taxon>
        <taxon>Endopterygota</taxon>
        <taxon>Lepidoptera</taxon>
        <taxon>Glossata</taxon>
        <taxon>Ditrysia</taxon>
        <taxon>Papilionoidea</taxon>
        <taxon>Pieridae</taxon>
        <taxon>Pierinae</taxon>
        <taxon>Leptosia</taxon>
    </lineage>
</organism>
<name>A0AAV1JBP1_9NEOP</name>
<reference evidence="1 2" key="1">
    <citation type="submission" date="2023-11" db="EMBL/GenBank/DDBJ databases">
        <authorList>
            <person name="Okamura Y."/>
        </authorList>
    </citation>
    <scope>NUCLEOTIDE SEQUENCE [LARGE SCALE GENOMIC DNA]</scope>
</reference>
<sequence length="131" mass="15272">MNKEHARAKVRCKGAILNSSHTIPVLKEYFTIEWHWIDMFLYASFNYFGYGFFDFNHRAPILRSLVPERGATLHSPEYQLRGVDEISLHFTGKILRLKITFEIETTSTWPATKSYIFSTSTLVLLENAIHM</sequence>
<proteinExistence type="predicted"/>
<dbReference type="EMBL" id="CAVLEF010000007">
    <property type="protein sequence ID" value="CAK1546337.1"/>
    <property type="molecule type" value="Genomic_DNA"/>
</dbReference>
<dbReference type="Proteomes" id="UP001497472">
    <property type="component" value="Unassembled WGS sequence"/>
</dbReference>
<dbReference type="AlphaFoldDB" id="A0AAV1JBP1"/>